<evidence type="ECO:0000259" key="1">
    <source>
        <dbReference type="Pfam" id="PF01548"/>
    </source>
</evidence>
<sequence length="366" mass="41687">MDKVKLYVGLDVHKDSIAIAFATAHSRSDPQFVGTTRYSVISLSKALSKLGEPSQISICHEAGPCGYGLVRALREQGYHCEVVAPSRVARRPADRIKTDRRDALLLARLHRAGELVPVTVPEPQDEAIRDLVRAREDAVTDLRRVRQRLKSFLLRHGHAYTGSRWGPKHELFLSKIKFEDSAQHIVFTEYRMAVRFASELVERLTQSLRAHAETWRWLPMVKGLMTLRSIDFISALTIVAELGDLRRFPHPREFMSYLGLVPSEHSSGNTKQRGGLTKTGNTHVRRILVEAAWNYRLPARIGESLQPRLEGQPRHVIDIAWKAQVRLCHRFRRLRARGLHQNKTCAAIARELCGFIWDIGTRLQPV</sequence>
<dbReference type="PANTHER" id="PTHR33055">
    <property type="entry name" value="TRANSPOSASE FOR INSERTION SEQUENCE ELEMENT IS1111A"/>
    <property type="match status" value="1"/>
</dbReference>
<evidence type="ECO:0000259" key="2">
    <source>
        <dbReference type="Pfam" id="PF02371"/>
    </source>
</evidence>
<feature type="domain" description="Transposase IS110-like N-terminal" evidence="1">
    <location>
        <begin position="8"/>
        <end position="155"/>
    </location>
</feature>
<dbReference type="InterPro" id="IPR002525">
    <property type="entry name" value="Transp_IS110-like_N"/>
</dbReference>
<dbReference type="EMBL" id="CP136511">
    <property type="protein sequence ID" value="WOD14045.1"/>
    <property type="molecule type" value="Genomic_DNA"/>
</dbReference>
<evidence type="ECO:0000313" key="3">
    <source>
        <dbReference type="EMBL" id="WOD14045.1"/>
    </source>
</evidence>
<name>A0ABZ0EC19_9BURK</name>
<dbReference type="InterPro" id="IPR003346">
    <property type="entry name" value="Transposase_20"/>
</dbReference>
<dbReference type="RefSeq" id="WP_317015794.1">
    <property type="nucleotide sequence ID" value="NZ_CP136511.1"/>
</dbReference>
<feature type="domain" description="Transposase IS116/IS110/IS902 C-terminal" evidence="2">
    <location>
        <begin position="224"/>
        <end position="294"/>
    </location>
</feature>
<reference evidence="3 4" key="1">
    <citation type="submission" date="2023-10" db="EMBL/GenBank/DDBJ databases">
        <title>Surface-active antibiotics is a multifunctional adaptation for post-fire microbes.</title>
        <authorList>
            <person name="Liu M.D."/>
            <person name="Du Y."/>
            <person name="Koupaei S.K."/>
            <person name="Kim N.R."/>
            <person name="Zhang W."/>
            <person name="Traxler M.F."/>
        </authorList>
    </citation>
    <scope>NUCLEOTIDE SEQUENCE [LARGE SCALE GENOMIC DNA]</scope>
    <source>
        <strain evidence="3 4">F3</strain>
    </source>
</reference>
<gene>
    <name evidence="3" type="ORF">RW095_00485</name>
</gene>
<dbReference type="Proteomes" id="UP001302652">
    <property type="component" value="Chromosome 3"/>
</dbReference>
<dbReference type="Pfam" id="PF02371">
    <property type="entry name" value="Transposase_20"/>
    <property type="match status" value="1"/>
</dbReference>
<keyword evidence="4" id="KW-1185">Reference proteome</keyword>
<accession>A0ABZ0EC19</accession>
<proteinExistence type="predicted"/>
<protein>
    <submittedName>
        <fullName evidence="3">IS110 family transposase</fullName>
    </submittedName>
</protein>
<organism evidence="3 4">
    <name type="scientific">Paraburkholderia kirstenboschensis</name>
    <dbReference type="NCBI Taxonomy" id="1245436"/>
    <lineage>
        <taxon>Bacteria</taxon>
        <taxon>Pseudomonadati</taxon>
        <taxon>Pseudomonadota</taxon>
        <taxon>Betaproteobacteria</taxon>
        <taxon>Burkholderiales</taxon>
        <taxon>Burkholderiaceae</taxon>
        <taxon>Paraburkholderia</taxon>
    </lineage>
</organism>
<evidence type="ECO:0000313" key="4">
    <source>
        <dbReference type="Proteomes" id="UP001302652"/>
    </source>
</evidence>
<dbReference type="Pfam" id="PF01548">
    <property type="entry name" value="DEDD_Tnp_IS110"/>
    <property type="match status" value="1"/>
</dbReference>
<dbReference type="NCBIfam" id="NF033542">
    <property type="entry name" value="transpos_IS110"/>
    <property type="match status" value="1"/>
</dbReference>
<dbReference type="InterPro" id="IPR047650">
    <property type="entry name" value="Transpos_IS110"/>
</dbReference>